<comment type="caution">
    <text evidence="4">The sequence shown here is derived from an EMBL/GenBank/DDBJ whole genome shotgun (WGS) entry which is preliminary data.</text>
</comment>
<dbReference type="Pfam" id="PF01370">
    <property type="entry name" value="Epimerase"/>
    <property type="match status" value="1"/>
</dbReference>
<reference evidence="5" key="1">
    <citation type="submission" date="2018-02" db="EMBL/GenBank/DDBJ databases">
        <title>Genome sequencing of Solimonas sp. HR-BB.</title>
        <authorList>
            <person name="Lee Y."/>
            <person name="Jeon C.O."/>
        </authorList>
    </citation>
    <scope>NUCLEOTIDE SEQUENCE [LARGE SCALE GENOMIC DNA]</scope>
    <source>
        <strain evidence="5">HR-U</strain>
    </source>
</reference>
<dbReference type="FunFam" id="3.40.50.720:FF:000336">
    <property type="entry name" value="Aldehyde reductase"/>
    <property type="match status" value="1"/>
</dbReference>
<dbReference type="InterPro" id="IPR036291">
    <property type="entry name" value="NAD(P)-bd_dom_sf"/>
</dbReference>
<feature type="domain" description="NAD-dependent epimerase/dehydratase" evidence="3">
    <location>
        <begin position="6"/>
        <end position="242"/>
    </location>
</feature>
<dbReference type="SUPFAM" id="SSF51735">
    <property type="entry name" value="NAD(P)-binding Rossmann-fold domains"/>
    <property type="match status" value="1"/>
</dbReference>
<dbReference type="EMBL" id="PTRA01000002">
    <property type="protein sequence ID" value="PQA56806.1"/>
    <property type="molecule type" value="Genomic_DNA"/>
</dbReference>
<proteinExistence type="inferred from homology"/>
<evidence type="ECO:0000256" key="1">
    <source>
        <dbReference type="ARBA" id="ARBA00023002"/>
    </source>
</evidence>
<dbReference type="AlphaFoldDB" id="A0A2S7IJX0"/>
<dbReference type="Gene3D" id="3.40.50.720">
    <property type="entry name" value="NAD(P)-binding Rossmann-like Domain"/>
    <property type="match status" value="1"/>
</dbReference>
<dbReference type="Proteomes" id="UP000239590">
    <property type="component" value="Unassembled WGS sequence"/>
</dbReference>
<evidence type="ECO:0000256" key="2">
    <source>
        <dbReference type="ARBA" id="ARBA00023445"/>
    </source>
</evidence>
<evidence type="ECO:0000259" key="3">
    <source>
        <dbReference type="Pfam" id="PF01370"/>
    </source>
</evidence>
<name>A0A2S7IJX0_9BACT</name>
<sequence>MNKELVLVTGGSGFVGSYCILELLRQGYRVRTTLRSLQKVEEVKAMLSRGGATNLEDLSFVAADLSQDEGWEEAVRDCTYVLHVASPFPIQSPQDENELIIPAREGTLRVLKAASQAGVTRVVLTSSFAAIGYSIDPKDHVFTEADWTDPAQTKDAYIKSKTLAERAAWDFVKDQKLELTVINPVGIFGPALTHDSSTSLAFVTLILTGQMTESLPFSFGVVDVRDVADLHVRAMTLPQAKGERFLATADGVMNVYTIAQLIRERKPELASQVSRLKPVDLWLQLSNEKAKTVLHWNPRSKEEAILASVESLLDLATVSKDKG</sequence>
<accession>A0A2S7IJX0</accession>
<evidence type="ECO:0000313" key="4">
    <source>
        <dbReference type="EMBL" id="PQA56806.1"/>
    </source>
</evidence>
<evidence type="ECO:0000313" key="5">
    <source>
        <dbReference type="Proteomes" id="UP000239590"/>
    </source>
</evidence>
<dbReference type="InterPro" id="IPR001509">
    <property type="entry name" value="Epimerase_deHydtase"/>
</dbReference>
<protein>
    <submittedName>
        <fullName evidence="4">Aldehyde reductase</fullName>
    </submittedName>
</protein>
<gene>
    <name evidence="4" type="ORF">C5O19_15810</name>
</gene>
<organism evidence="4 5">
    <name type="scientific">Siphonobacter curvatus</name>
    <dbReference type="NCBI Taxonomy" id="2094562"/>
    <lineage>
        <taxon>Bacteria</taxon>
        <taxon>Pseudomonadati</taxon>
        <taxon>Bacteroidota</taxon>
        <taxon>Cytophagia</taxon>
        <taxon>Cytophagales</taxon>
        <taxon>Cytophagaceae</taxon>
        <taxon>Siphonobacter</taxon>
    </lineage>
</organism>
<keyword evidence="1" id="KW-0560">Oxidoreductase</keyword>
<dbReference type="GO" id="GO:0016616">
    <property type="term" value="F:oxidoreductase activity, acting on the CH-OH group of donors, NAD or NADP as acceptor"/>
    <property type="evidence" value="ECO:0007669"/>
    <property type="project" value="TreeGrafter"/>
</dbReference>
<comment type="similarity">
    <text evidence="2">Belongs to the NAD(P)-dependent epimerase/dehydratase family. Dihydroflavonol-4-reductase subfamily.</text>
</comment>
<dbReference type="PANTHER" id="PTHR10366">
    <property type="entry name" value="NAD DEPENDENT EPIMERASE/DEHYDRATASE"/>
    <property type="match status" value="1"/>
</dbReference>
<dbReference type="CDD" id="cd05227">
    <property type="entry name" value="AR_SDR_e"/>
    <property type="match status" value="1"/>
</dbReference>
<dbReference type="RefSeq" id="WP_104714349.1">
    <property type="nucleotide sequence ID" value="NZ_PTRA01000002.1"/>
</dbReference>
<keyword evidence="5" id="KW-1185">Reference proteome</keyword>
<dbReference type="PANTHER" id="PTHR10366:SF564">
    <property type="entry name" value="STEROL-4-ALPHA-CARBOXYLATE 3-DEHYDROGENASE, DECARBOXYLATING"/>
    <property type="match status" value="1"/>
</dbReference>
<dbReference type="OrthoDB" id="9778052at2"/>
<dbReference type="InterPro" id="IPR050425">
    <property type="entry name" value="NAD(P)_dehydrat-like"/>
</dbReference>